<dbReference type="InterPro" id="IPR012338">
    <property type="entry name" value="Beta-lactam/transpept-like"/>
</dbReference>
<name>A0ABX8SDQ0_9ACTN</name>
<reference evidence="3" key="1">
    <citation type="submission" date="2021-07" db="EMBL/GenBank/DDBJ databases">
        <title>Candidatus Kaistella beijingensis sp. nov. isolated from a municipal wastewater treatment plant is involved in sludge foaming.</title>
        <authorList>
            <person name="Song Y."/>
            <person name="Liu S.-J."/>
        </authorList>
    </citation>
    <scope>NUCLEOTIDE SEQUENCE</scope>
    <source>
        <strain evidence="3">DSM 43998</strain>
    </source>
</reference>
<evidence type="ECO:0000256" key="1">
    <source>
        <dbReference type="ARBA" id="ARBA00006096"/>
    </source>
</evidence>
<dbReference type="NCBIfam" id="TIGR00666">
    <property type="entry name" value="PBP4"/>
    <property type="match status" value="1"/>
</dbReference>
<keyword evidence="3" id="KW-0121">Carboxypeptidase</keyword>
<dbReference type="Gene3D" id="3.40.710.10">
    <property type="entry name" value="DD-peptidase/beta-lactamase superfamily"/>
    <property type="match status" value="2"/>
</dbReference>
<protein>
    <submittedName>
        <fullName evidence="3">D-alanyl-D-alanine carboxypeptidase/D-alanyl-D-alanine-endopeptidase</fullName>
        <ecNumber evidence="3">3.4.16.4</ecNumber>
    </submittedName>
</protein>
<organism evidence="3 4">
    <name type="scientific">Skermania pinensis</name>
    <dbReference type="NCBI Taxonomy" id="39122"/>
    <lineage>
        <taxon>Bacteria</taxon>
        <taxon>Bacillati</taxon>
        <taxon>Actinomycetota</taxon>
        <taxon>Actinomycetes</taxon>
        <taxon>Mycobacteriales</taxon>
        <taxon>Gordoniaceae</taxon>
        <taxon>Skermania</taxon>
    </lineage>
</organism>
<evidence type="ECO:0000313" key="4">
    <source>
        <dbReference type="Proteomes" id="UP000887023"/>
    </source>
</evidence>
<dbReference type="EC" id="3.4.16.4" evidence="3"/>
<comment type="similarity">
    <text evidence="1">Belongs to the peptidase S13 family.</text>
</comment>
<sequence length="461" mass="47189">MGYLARRRRNIRALLVSIVLLLLGVTGALILVHVVPLRADAARGGLVVAPEPPPVTPQPQLAALPAAAPTPDPTALANLLREPSSNPDLGSFSGIVSDAATGQVLWSTGPERPMTPASTVKVLTAAAALSALPADHRVATDVVRGTAPNELVLVGRGDPTVTAQPLGKPNIYPGSAHLDDLVEQIKRSGVQPDTILVDTSAYTGPALAQGWQPGDVGGGYIAPIEPVMIDGARLDPLAAEPPRSPTPALDAGRMLATALGVDPANVRLGRAPAGAAPVAGVRSAPLRDRLAQMMGASDNVLAEAVGREIAIGRGAEPSFAGTVTAIGDTLREAGFDLAGLTLHDASGLSVDDRAPAQLLNQVLAQASGPEKPMLRPMLDYLPVAGATGTLADRYAAANRAGAGWVRAKTGTLSDASALAGYVVDDDERVLTFALMSNGRSLELSRPALDALASTLRTCGCR</sequence>
<dbReference type="SUPFAM" id="SSF56601">
    <property type="entry name" value="beta-lactamase/transpeptidase-like"/>
    <property type="match status" value="1"/>
</dbReference>
<dbReference type="GO" id="GO:0009002">
    <property type="term" value="F:serine-type D-Ala-D-Ala carboxypeptidase activity"/>
    <property type="evidence" value="ECO:0007669"/>
    <property type="project" value="UniProtKB-EC"/>
</dbReference>
<evidence type="ECO:0000313" key="3">
    <source>
        <dbReference type="EMBL" id="QXQ16038.1"/>
    </source>
</evidence>
<keyword evidence="2 3" id="KW-0378">Hydrolase</keyword>
<evidence type="ECO:0000256" key="2">
    <source>
        <dbReference type="ARBA" id="ARBA00022801"/>
    </source>
</evidence>
<dbReference type="InterPro" id="IPR000667">
    <property type="entry name" value="Peptidase_S13"/>
</dbReference>
<dbReference type="Proteomes" id="UP000887023">
    <property type="component" value="Chromosome"/>
</dbReference>
<dbReference type="EMBL" id="CP079105">
    <property type="protein sequence ID" value="QXQ16038.1"/>
    <property type="molecule type" value="Genomic_DNA"/>
</dbReference>
<dbReference type="PRINTS" id="PR00922">
    <property type="entry name" value="DADACBPTASE3"/>
</dbReference>
<proteinExistence type="inferred from homology"/>
<accession>A0ABX8SDQ0</accession>
<dbReference type="PANTHER" id="PTHR30023">
    <property type="entry name" value="D-ALANYL-D-ALANINE CARBOXYPEPTIDASE"/>
    <property type="match status" value="1"/>
</dbReference>
<dbReference type="PANTHER" id="PTHR30023:SF0">
    <property type="entry name" value="PENICILLIN-SENSITIVE CARBOXYPEPTIDASE A"/>
    <property type="match status" value="1"/>
</dbReference>
<gene>
    <name evidence="3" type="primary">dacB</name>
    <name evidence="3" type="ORF">KV203_17900</name>
</gene>
<keyword evidence="3" id="KW-0645">Protease</keyword>
<dbReference type="Pfam" id="PF02113">
    <property type="entry name" value="Peptidase_S13"/>
    <property type="match status" value="2"/>
</dbReference>
<keyword evidence="4" id="KW-1185">Reference proteome</keyword>